<evidence type="ECO:0000313" key="1">
    <source>
        <dbReference type="EMBL" id="EMY12335.1"/>
    </source>
</evidence>
<protein>
    <submittedName>
        <fullName evidence="1">Uncharacterized protein</fullName>
    </submittedName>
</protein>
<gene>
    <name evidence="1" type="ORF">LEP1GSC043_3649</name>
</gene>
<dbReference type="EMBL" id="AHMI02000309">
    <property type="protein sequence ID" value="EMY12335.1"/>
    <property type="molecule type" value="Genomic_DNA"/>
</dbReference>
<organism evidence="1 2">
    <name type="scientific">Leptospira weilii str. Ecochallenge</name>
    <dbReference type="NCBI Taxonomy" id="1049986"/>
    <lineage>
        <taxon>Bacteria</taxon>
        <taxon>Pseudomonadati</taxon>
        <taxon>Spirochaetota</taxon>
        <taxon>Spirochaetia</taxon>
        <taxon>Leptospirales</taxon>
        <taxon>Leptospiraceae</taxon>
        <taxon>Leptospira</taxon>
    </lineage>
</organism>
<reference evidence="1 2" key="1">
    <citation type="submission" date="2013-02" db="EMBL/GenBank/DDBJ databases">
        <authorList>
            <person name="Harkins D.M."/>
            <person name="Durkin A.S."/>
            <person name="Brinkac L.M."/>
            <person name="Haft D.H."/>
            <person name="Selengut J.D."/>
            <person name="Sanka R."/>
            <person name="DePew J."/>
            <person name="Purushe J."/>
            <person name="Haake D.A."/>
            <person name="Matsunaga J."/>
            <person name="Vinetz J.M."/>
            <person name="Sutton G.G."/>
            <person name="Nierman W.C."/>
            <person name="Fouts D.E."/>
        </authorList>
    </citation>
    <scope>NUCLEOTIDE SEQUENCE [LARGE SCALE GENOMIC DNA]</scope>
    <source>
        <strain evidence="1 2">Ecochallenge</strain>
    </source>
</reference>
<dbReference type="Proteomes" id="UP000012249">
    <property type="component" value="Unassembled WGS sequence"/>
</dbReference>
<proteinExistence type="predicted"/>
<dbReference type="AlphaFoldDB" id="N1U8A2"/>
<accession>N1U8A2</accession>
<comment type="caution">
    <text evidence="1">The sequence shown here is derived from an EMBL/GenBank/DDBJ whole genome shotgun (WGS) entry which is preliminary data.</text>
</comment>
<evidence type="ECO:0000313" key="2">
    <source>
        <dbReference type="Proteomes" id="UP000012249"/>
    </source>
</evidence>
<name>N1U8A2_9LEPT</name>
<sequence length="41" mass="4835">MEILYTLHPIEEKIPTRFFPINGLLSLFGEEFFNTSSKKFV</sequence>